<feature type="non-terminal residue" evidence="2">
    <location>
        <position position="52"/>
    </location>
</feature>
<reference evidence="2" key="1">
    <citation type="submission" date="2022-04" db="EMBL/GenBank/DDBJ databases">
        <title>A functionally conserved STORR gene fusion in Papaver species that diverged 16.8 million years ago.</title>
        <authorList>
            <person name="Catania T."/>
        </authorList>
    </citation>
    <scope>NUCLEOTIDE SEQUENCE</scope>
    <source>
        <strain evidence="2">S-188037</strain>
    </source>
</reference>
<feature type="non-terminal residue" evidence="2">
    <location>
        <position position="1"/>
    </location>
</feature>
<gene>
    <name evidence="2" type="ORF">MKW98_018897</name>
</gene>
<name>A0AAD4XVC2_9MAGN</name>
<accession>A0AAD4XVC2</accession>
<dbReference type="Proteomes" id="UP001202328">
    <property type="component" value="Unassembled WGS sequence"/>
</dbReference>
<dbReference type="AlphaFoldDB" id="A0AAD4XVC2"/>
<protein>
    <submittedName>
        <fullName evidence="2">Uncharacterized protein</fullName>
    </submittedName>
</protein>
<evidence type="ECO:0000256" key="1">
    <source>
        <dbReference type="SAM" id="MobiDB-lite"/>
    </source>
</evidence>
<feature type="region of interest" description="Disordered" evidence="1">
    <location>
        <begin position="1"/>
        <end position="52"/>
    </location>
</feature>
<sequence>NSAFGSTPFATSNQALSPSGFQSSAFPQLGGSQNSAFGSPSHPVLSSGPHRS</sequence>
<evidence type="ECO:0000313" key="3">
    <source>
        <dbReference type="Proteomes" id="UP001202328"/>
    </source>
</evidence>
<comment type="caution">
    <text evidence="2">The sequence shown here is derived from an EMBL/GenBank/DDBJ whole genome shotgun (WGS) entry which is preliminary data.</text>
</comment>
<evidence type="ECO:0000313" key="2">
    <source>
        <dbReference type="EMBL" id="KAI3959307.1"/>
    </source>
</evidence>
<keyword evidence="3" id="KW-1185">Reference proteome</keyword>
<feature type="compositionally biased region" description="Polar residues" evidence="1">
    <location>
        <begin position="1"/>
        <end position="38"/>
    </location>
</feature>
<proteinExistence type="predicted"/>
<dbReference type="EMBL" id="JAJJMB010001069">
    <property type="protein sequence ID" value="KAI3959307.1"/>
    <property type="molecule type" value="Genomic_DNA"/>
</dbReference>
<organism evidence="2 3">
    <name type="scientific">Papaver atlanticum</name>
    <dbReference type="NCBI Taxonomy" id="357466"/>
    <lineage>
        <taxon>Eukaryota</taxon>
        <taxon>Viridiplantae</taxon>
        <taxon>Streptophyta</taxon>
        <taxon>Embryophyta</taxon>
        <taxon>Tracheophyta</taxon>
        <taxon>Spermatophyta</taxon>
        <taxon>Magnoliopsida</taxon>
        <taxon>Ranunculales</taxon>
        <taxon>Papaveraceae</taxon>
        <taxon>Papaveroideae</taxon>
        <taxon>Papaver</taxon>
    </lineage>
</organism>